<protein>
    <submittedName>
        <fullName evidence="1">Uncharacterized protein</fullName>
    </submittedName>
</protein>
<dbReference type="AlphaFoldDB" id="A0A2P2L1I7"/>
<accession>A0A2P2L1I7</accession>
<sequence length="29" mass="3283">MDSEWITALDNPFYFAYVIGKDLNMSVAA</sequence>
<organism evidence="1">
    <name type="scientific">Rhizophora mucronata</name>
    <name type="common">Asiatic mangrove</name>
    <dbReference type="NCBI Taxonomy" id="61149"/>
    <lineage>
        <taxon>Eukaryota</taxon>
        <taxon>Viridiplantae</taxon>
        <taxon>Streptophyta</taxon>
        <taxon>Embryophyta</taxon>
        <taxon>Tracheophyta</taxon>
        <taxon>Spermatophyta</taxon>
        <taxon>Magnoliopsida</taxon>
        <taxon>eudicotyledons</taxon>
        <taxon>Gunneridae</taxon>
        <taxon>Pentapetalae</taxon>
        <taxon>rosids</taxon>
        <taxon>fabids</taxon>
        <taxon>Malpighiales</taxon>
        <taxon>Rhizophoraceae</taxon>
        <taxon>Rhizophora</taxon>
    </lineage>
</organism>
<evidence type="ECO:0000313" key="1">
    <source>
        <dbReference type="EMBL" id="MBX11823.1"/>
    </source>
</evidence>
<proteinExistence type="predicted"/>
<dbReference type="EMBL" id="GGEC01031339">
    <property type="protein sequence ID" value="MBX11823.1"/>
    <property type="molecule type" value="Transcribed_RNA"/>
</dbReference>
<name>A0A2P2L1I7_RHIMU</name>
<reference evidence="1" key="1">
    <citation type="submission" date="2018-02" db="EMBL/GenBank/DDBJ databases">
        <title>Rhizophora mucronata_Transcriptome.</title>
        <authorList>
            <person name="Meera S.P."/>
            <person name="Sreeshan A."/>
            <person name="Augustine A."/>
        </authorList>
    </citation>
    <scope>NUCLEOTIDE SEQUENCE</scope>
    <source>
        <tissue evidence="1">Leaf</tissue>
    </source>
</reference>